<dbReference type="PANTHER" id="PTHR33778:SF1">
    <property type="entry name" value="MAGNESIUM TRANSPORTER YHID-RELATED"/>
    <property type="match status" value="1"/>
</dbReference>
<evidence type="ECO:0000256" key="4">
    <source>
        <dbReference type="ARBA" id="ARBA00022692"/>
    </source>
</evidence>
<reference evidence="9 10" key="1">
    <citation type="submission" date="2022-06" db="EMBL/GenBank/DDBJ databases">
        <title>Mesorhizobium sp. strain RP14 Genome sequencing and assembly.</title>
        <authorList>
            <person name="Kim I."/>
        </authorList>
    </citation>
    <scope>NUCLEOTIDE SEQUENCE [LARGE SCALE GENOMIC DNA]</scope>
    <source>
        <strain evidence="10">RP14(2022)</strain>
    </source>
</reference>
<dbReference type="PANTHER" id="PTHR33778">
    <property type="entry name" value="PROTEIN MGTC"/>
    <property type="match status" value="1"/>
</dbReference>
<sequence>MTGWDLHALGLNTLEQDALDIFLRLLAAGLLGAMIGFERRVHHKAIGIAGMILIAVGSTTYMLLATRLAETDPSSVSRTLQGFLSGIGFLGGAVIFKSGFDVKGIKAAAAIWITGALGLAIATNYWGLGLVVGLVTAIILFVADSFPDEVREAKQEPDARE</sequence>
<comment type="caution">
    <text evidence="9">The sequence shown here is derived from an EMBL/GenBank/DDBJ whole genome shotgun (WGS) entry which is preliminary data.</text>
</comment>
<evidence type="ECO:0000256" key="3">
    <source>
        <dbReference type="ARBA" id="ARBA00022475"/>
    </source>
</evidence>
<evidence type="ECO:0000256" key="5">
    <source>
        <dbReference type="ARBA" id="ARBA00022989"/>
    </source>
</evidence>
<evidence type="ECO:0000256" key="7">
    <source>
        <dbReference type="RuleBase" id="RU365041"/>
    </source>
</evidence>
<evidence type="ECO:0000259" key="8">
    <source>
        <dbReference type="Pfam" id="PF02308"/>
    </source>
</evidence>
<feature type="transmembrane region" description="Helical" evidence="7">
    <location>
        <begin position="108"/>
        <end position="141"/>
    </location>
</feature>
<name>A0ABT1C8C3_9HYPH</name>
<evidence type="ECO:0000313" key="10">
    <source>
        <dbReference type="Proteomes" id="UP001205906"/>
    </source>
</evidence>
<evidence type="ECO:0000256" key="2">
    <source>
        <dbReference type="ARBA" id="ARBA00009298"/>
    </source>
</evidence>
<dbReference type="EMBL" id="JAMXQS010000007">
    <property type="protein sequence ID" value="MCO6051092.1"/>
    <property type="molecule type" value="Genomic_DNA"/>
</dbReference>
<organism evidence="9 10">
    <name type="scientific">Mesorhizobium liriopis</name>
    <dbReference type="NCBI Taxonomy" id="2953882"/>
    <lineage>
        <taxon>Bacteria</taxon>
        <taxon>Pseudomonadati</taxon>
        <taxon>Pseudomonadota</taxon>
        <taxon>Alphaproteobacteria</taxon>
        <taxon>Hyphomicrobiales</taxon>
        <taxon>Phyllobacteriaceae</taxon>
        <taxon>Mesorhizobium</taxon>
    </lineage>
</organism>
<protein>
    <recommendedName>
        <fullName evidence="7">Protein MgtC</fullName>
    </recommendedName>
</protein>
<evidence type="ECO:0000313" key="9">
    <source>
        <dbReference type="EMBL" id="MCO6051092.1"/>
    </source>
</evidence>
<keyword evidence="5 7" id="KW-1133">Transmembrane helix</keyword>
<keyword evidence="10" id="KW-1185">Reference proteome</keyword>
<keyword evidence="6 7" id="KW-0472">Membrane</keyword>
<comment type="subcellular location">
    <subcellularLocation>
        <location evidence="7">Cell inner membrane</location>
        <topology evidence="7">Multi-pass membrane protein</topology>
    </subcellularLocation>
    <subcellularLocation>
        <location evidence="1">Cell membrane</location>
        <topology evidence="1">Multi-pass membrane protein</topology>
    </subcellularLocation>
</comment>
<dbReference type="Pfam" id="PF02308">
    <property type="entry name" value="MgtC"/>
    <property type="match status" value="1"/>
</dbReference>
<dbReference type="PRINTS" id="PR01837">
    <property type="entry name" value="MGTCSAPBPROT"/>
</dbReference>
<feature type="transmembrane region" description="Helical" evidence="7">
    <location>
        <begin position="45"/>
        <end position="64"/>
    </location>
</feature>
<keyword evidence="7" id="KW-0997">Cell inner membrane</keyword>
<keyword evidence="3" id="KW-1003">Cell membrane</keyword>
<feature type="transmembrane region" description="Helical" evidence="7">
    <location>
        <begin position="76"/>
        <end position="96"/>
    </location>
</feature>
<proteinExistence type="inferred from homology"/>
<dbReference type="Proteomes" id="UP001205906">
    <property type="component" value="Unassembled WGS sequence"/>
</dbReference>
<feature type="domain" description="MgtC/SapB/SrpB/YhiD N-terminal" evidence="8">
    <location>
        <begin position="25"/>
        <end position="144"/>
    </location>
</feature>
<evidence type="ECO:0000256" key="1">
    <source>
        <dbReference type="ARBA" id="ARBA00004651"/>
    </source>
</evidence>
<feature type="transmembrane region" description="Helical" evidence="7">
    <location>
        <begin position="21"/>
        <end position="38"/>
    </location>
</feature>
<comment type="similarity">
    <text evidence="2 7">Belongs to the MgtC/SapB family.</text>
</comment>
<dbReference type="InterPro" id="IPR003416">
    <property type="entry name" value="MgtC/SapB/SrpB/YhiD_fam"/>
</dbReference>
<evidence type="ECO:0000256" key="6">
    <source>
        <dbReference type="ARBA" id="ARBA00023136"/>
    </source>
</evidence>
<dbReference type="InterPro" id="IPR049177">
    <property type="entry name" value="MgtC_SapB_SrpB_YhiD_N"/>
</dbReference>
<keyword evidence="4 7" id="KW-0812">Transmembrane</keyword>
<accession>A0ABT1C8C3</accession>
<dbReference type="RefSeq" id="WP_252820324.1">
    <property type="nucleotide sequence ID" value="NZ_JAMXQS010000007.1"/>
</dbReference>
<gene>
    <name evidence="9" type="ORF">NGM99_15010</name>
</gene>